<dbReference type="RefSeq" id="WP_210049743.1">
    <property type="nucleotide sequence ID" value="NZ_JAGINX010000001.1"/>
</dbReference>
<comment type="caution">
    <text evidence="1">The sequence shown here is derived from an EMBL/GenBank/DDBJ whole genome shotgun (WGS) entry which is preliminary data.</text>
</comment>
<proteinExistence type="predicted"/>
<sequence length="141" mass="16534">MDLEEFLTRPLFAHLATSSEEGARDVPLWFLWESDALWFIVVVSENTFQQRVQQDARTAVGIVDFDVENGLVQHVSFRGRATVEPWDFERAKRVLAKYLGNDMAKWDQERFVDGLNQPDDWLFVRFEPETAMIRDQSYFPS</sequence>
<dbReference type="InterPro" id="IPR012349">
    <property type="entry name" value="Split_barrel_FMN-bd"/>
</dbReference>
<name>A0ABS4T3Y8_9MICC</name>
<keyword evidence="2" id="KW-1185">Reference proteome</keyword>
<organism evidence="1 2">
    <name type="scientific">Nesterenkonia lacusekhoensis</name>
    <dbReference type="NCBI Taxonomy" id="150832"/>
    <lineage>
        <taxon>Bacteria</taxon>
        <taxon>Bacillati</taxon>
        <taxon>Actinomycetota</taxon>
        <taxon>Actinomycetes</taxon>
        <taxon>Micrococcales</taxon>
        <taxon>Micrococcaceae</taxon>
        <taxon>Nesterenkonia</taxon>
    </lineage>
</organism>
<reference evidence="1 2" key="1">
    <citation type="submission" date="2021-03" db="EMBL/GenBank/DDBJ databases">
        <title>Sequencing the genomes of 1000 actinobacteria strains.</title>
        <authorList>
            <person name="Klenk H.-P."/>
        </authorList>
    </citation>
    <scope>NUCLEOTIDE SEQUENCE [LARGE SCALE GENOMIC DNA]</scope>
    <source>
        <strain evidence="1 2">DSM 12544</strain>
    </source>
</reference>
<dbReference type="SUPFAM" id="SSF50475">
    <property type="entry name" value="FMN-binding split barrel"/>
    <property type="match status" value="1"/>
</dbReference>
<protein>
    <recommendedName>
        <fullName evidence="3">Pyridoxamine 5'-phosphate oxidase putative domain-containing protein</fullName>
    </recommendedName>
</protein>
<dbReference type="EMBL" id="JAGINX010000001">
    <property type="protein sequence ID" value="MBP2319123.1"/>
    <property type="molecule type" value="Genomic_DNA"/>
</dbReference>
<evidence type="ECO:0000313" key="2">
    <source>
        <dbReference type="Proteomes" id="UP001519331"/>
    </source>
</evidence>
<accession>A0ABS4T3Y8</accession>
<gene>
    <name evidence="1" type="ORF">JOF45_002142</name>
</gene>
<evidence type="ECO:0008006" key="3">
    <source>
        <dbReference type="Google" id="ProtNLM"/>
    </source>
</evidence>
<dbReference type="Gene3D" id="2.30.110.10">
    <property type="entry name" value="Electron Transport, Fmn-binding Protein, Chain A"/>
    <property type="match status" value="1"/>
</dbReference>
<evidence type="ECO:0000313" key="1">
    <source>
        <dbReference type="EMBL" id="MBP2319123.1"/>
    </source>
</evidence>
<dbReference type="Proteomes" id="UP001519331">
    <property type="component" value="Unassembled WGS sequence"/>
</dbReference>